<keyword evidence="1" id="KW-1133">Transmembrane helix</keyword>
<gene>
    <name evidence="3" type="ORF">NS365_07190</name>
</gene>
<dbReference type="PATRIC" id="fig|401562.4.peg.1143"/>
<evidence type="ECO:0000256" key="1">
    <source>
        <dbReference type="SAM" id="Phobius"/>
    </source>
</evidence>
<reference evidence="3 4" key="1">
    <citation type="journal article" date="2016" name="Front. Microbiol.">
        <title>Genomic Resource of Rice Seed Associated Bacteria.</title>
        <authorList>
            <person name="Midha S."/>
            <person name="Bansal K."/>
            <person name="Sharma S."/>
            <person name="Kumar N."/>
            <person name="Patil P.P."/>
            <person name="Chaudhry V."/>
            <person name="Patil P.B."/>
        </authorList>
    </citation>
    <scope>NUCLEOTIDE SEQUENCE [LARGE SCALE GENOMIC DNA]</scope>
    <source>
        <strain evidence="3 4">NS365</strain>
    </source>
</reference>
<feature type="transmembrane region" description="Helical" evidence="1">
    <location>
        <begin position="24"/>
        <end position="47"/>
    </location>
</feature>
<dbReference type="GO" id="GO:0005886">
    <property type="term" value="C:plasma membrane"/>
    <property type="evidence" value="ECO:0007669"/>
    <property type="project" value="InterPro"/>
</dbReference>
<dbReference type="Proteomes" id="UP000078529">
    <property type="component" value="Unassembled WGS sequence"/>
</dbReference>
<dbReference type="Gene3D" id="1.20.144.10">
    <property type="entry name" value="Phosphatidic acid phosphatase type 2/haloperoxidase"/>
    <property type="match status" value="1"/>
</dbReference>
<sequence length="198" mass="21801">MNALDQTLFAAINAGSPSWDKTAWVAYIAARYVVLLIPLHLAILWLAGTHHVRRQALTLASALLIAIAISFAIGALFPTPRPFLIPLGHQLIAHRESPSFPSNHGLVMFTYAAAMLALRHWRHAICIGIAGLIVAWSRIYLGIHFPLDMVGALILAIAATWTARSIDRRFGRSATLLLERGFEQAIVRTTLWVIRGRG</sequence>
<evidence type="ECO:0000313" key="3">
    <source>
        <dbReference type="EMBL" id="KTR06545.1"/>
    </source>
</evidence>
<evidence type="ECO:0000259" key="2">
    <source>
        <dbReference type="SMART" id="SM00014"/>
    </source>
</evidence>
<evidence type="ECO:0000313" key="4">
    <source>
        <dbReference type="Proteomes" id="UP000078529"/>
    </source>
</evidence>
<keyword evidence="1" id="KW-0472">Membrane</keyword>
<organism evidence="3 4">
    <name type="scientific">Aureimonas ureilytica</name>
    <dbReference type="NCBI Taxonomy" id="401562"/>
    <lineage>
        <taxon>Bacteria</taxon>
        <taxon>Pseudomonadati</taxon>
        <taxon>Pseudomonadota</taxon>
        <taxon>Alphaproteobacteria</taxon>
        <taxon>Hyphomicrobiales</taxon>
        <taxon>Aurantimonadaceae</taxon>
        <taxon>Aureimonas</taxon>
    </lineage>
</organism>
<dbReference type="GO" id="GO:0050380">
    <property type="term" value="F:undecaprenyl-diphosphatase activity"/>
    <property type="evidence" value="ECO:0007669"/>
    <property type="project" value="InterPro"/>
</dbReference>
<dbReference type="InterPro" id="IPR036938">
    <property type="entry name" value="PAP2/HPO_sf"/>
</dbReference>
<comment type="caution">
    <text evidence="3">The sequence shown here is derived from an EMBL/GenBank/DDBJ whole genome shotgun (WGS) entry which is preliminary data.</text>
</comment>
<dbReference type="Pfam" id="PF01569">
    <property type="entry name" value="PAP2"/>
    <property type="match status" value="1"/>
</dbReference>
<dbReference type="InterPro" id="IPR033879">
    <property type="entry name" value="UPP_Pase"/>
</dbReference>
<proteinExistence type="predicted"/>
<name>A0A175RRU7_9HYPH</name>
<dbReference type="SMART" id="SM00014">
    <property type="entry name" value="acidPPc"/>
    <property type="match status" value="1"/>
</dbReference>
<keyword evidence="4" id="KW-1185">Reference proteome</keyword>
<dbReference type="EMBL" id="LDQA01000017">
    <property type="protein sequence ID" value="KTR06545.1"/>
    <property type="molecule type" value="Genomic_DNA"/>
</dbReference>
<feature type="transmembrane region" description="Helical" evidence="1">
    <location>
        <begin position="125"/>
        <end position="143"/>
    </location>
</feature>
<protein>
    <recommendedName>
        <fullName evidence="2">Phosphatidic acid phosphatase type 2/haloperoxidase domain-containing protein</fullName>
    </recommendedName>
</protein>
<dbReference type="RefSeq" id="WP_058599606.1">
    <property type="nucleotide sequence ID" value="NZ_LDQA01000017.1"/>
</dbReference>
<dbReference type="InterPro" id="IPR000326">
    <property type="entry name" value="PAP2/HPO"/>
</dbReference>
<feature type="transmembrane region" description="Helical" evidence="1">
    <location>
        <begin position="59"/>
        <end position="80"/>
    </location>
</feature>
<feature type="domain" description="Phosphatidic acid phosphatase type 2/haloperoxidase" evidence="2">
    <location>
        <begin position="55"/>
        <end position="164"/>
    </location>
</feature>
<accession>A0A175RRU7</accession>
<dbReference type="PANTHER" id="PTHR14969:SF13">
    <property type="entry name" value="AT30094P"/>
    <property type="match status" value="1"/>
</dbReference>
<keyword evidence="1" id="KW-0812">Transmembrane</keyword>
<dbReference type="AlphaFoldDB" id="A0A175RRU7"/>
<dbReference type="CDD" id="cd03385">
    <property type="entry name" value="PAP2_BcrC_like"/>
    <property type="match status" value="1"/>
</dbReference>
<feature type="transmembrane region" description="Helical" evidence="1">
    <location>
        <begin position="149"/>
        <end position="166"/>
    </location>
</feature>
<dbReference type="PANTHER" id="PTHR14969">
    <property type="entry name" value="SPHINGOSINE-1-PHOSPHATE PHOSPHOHYDROLASE"/>
    <property type="match status" value="1"/>
</dbReference>
<dbReference type="SUPFAM" id="SSF48317">
    <property type="entry name" value="Acid phosphatase/Vanadium-dependent haloperoxidase"/>
    <property type="match status" value="1"/>
</dbReference>